<organism evidence="2 3">
    <name type="scientific">Flavobacterium supellecticarium</name>
    <dbReference type="NCBI Taxonomy" id="2565924"/>
    <lineage>
        <taxon>Bacteria</taxon>
        <taxon>Pseudomonadati</taxon>
        <taxon>Bacteroidota</taxon>
        <taxon>Flavobacteriia</taxon>
        <taxon>Flavobacteriales</taxon>
        <taxon>Flavobacteriaceae</taxon>
        <taxon>Flavobacterium</taxon>
    </lineage>
</organism>
<name>A0A4S3ZVT5_9FLAO</name>
<comment type="caution">
    <text evidence="2">The sequence shown here is derived from an EMBL/GenBank/DDBJ whole genome shotgun (WGS) entry which is preliminary data.</text>
</comment>
<reference evidence="2 3" key="1">
    <citation type="submission" date="2019-04" db="EMBL/GenBank/DDBJ databases">
        <title>Flavobacterium sp. nov. isolated from construction timber.</title>
        <authorList>
            <person name="Lin S.-Y."/>
            <person name="Chang C.-T."/>
            <person name="Young C.-C."/>
        </authorList>
    </citation>
    <scope>NUCLEOTIDE SEQUENCE [LARGE SCALE GENOMIC DNA]</scope>
    <source>
        <strain evidence="2 3">CC-CTC003</strain>
    </source>
</reference>
<keyword evidence="1" id="KW-1133">Transmembrane helix</keyword>
<feature type="transmembrane region" description="Helical" evidence="1">
    <location>
        <begin position="38"/>
        <end position="60"/>
    </location>
</feature>
<keyword evidence="1" id="KW-0812">Transmembrane</keyword>
<protein>
    <submittedName>
        <fullName evidence="2">Uncharacterized protein</fullName>
    </submittedName>
</protein>
<dbReference type="EMBL" id="SSNZ01000004">
    <property type="protein sequence ID" value="THF49944.1"/>
    <property type="molecule type" value="Genomic_DNA"/>
</dbReference>
<dbReference type="Proteomes" id="UP000307507">
    <property type="component" value="Unassembled WGS sequence"/>
</dbReference>
<dbReference type="AlphaFoldDB" id="A0A4S3ZVT5"/>
<keyword evidence="3" id="KW-1185">Reference proteome</keyword>
<gene>
    <name evidence="2" type="ORF">E6C50_11370</name>
</gene>
<keyword evidence="1" id="KW-0472">Membrane</keyword>
<proteinExistence type="predicted"/>
<dbReference type="OrthoDB" id="1271404at2"/>
<sequence length="66" mass="7472">MKRKFLNILALSSILTLIGFLMDGDAKEPSMLLRFTEFFGMVGIIFLLVSTFYFGSGLVYKTIRKA</sequence>
<dbReference type="RefSeq" id="WP_136403350.1">
    <property type="nucleotide sequence ID" value="NZ_SSNZ01000004.1"/>
</dbReference>
<evidence type="ECO:0000313" key="3">
    <source>
        <dbReference type="Proteomes" id="UP000307507"/>
    </source>
</evidence>
<evidence type="ECO:0000313" key="2">
    <source>
        <dbReference type="EMBL" id="THF49944.1"/>
    </source>
</evidence>
<evidence type="ECO:0000256" key="1">
    <source>
        <dbReference type="SAM" id="Phobius"/>
    </source>
</evidence>
<accession>A0A4S3ZVT5</accession>